<proteinExistence type="predicted"/>
<name>A0A6M3M4H8_9ZZZZ</name>
<gene>
    <name evidence="1" type="ORF">MM171B01106_0004</name>
</gene>
<reference evidence="1" key="1">
    <citation type="submission" date="2020-03" db="EMBL/GenBank/DDBJ databases">
        <title>The deep terrestrial virosphere.</title>
        <authorList>
            <person name="Holmfeldt K."/>
            <person name="Nilsson E."/>
            <person name="Simone D."/>
            <person name="Lopez-Fernandez M."/>
            <person name="Wu X."/>
            <person name="de Brujin I."/>
            <person name="Lundin D."/>
            <person name="Andersson A."/>
            <person name="Bertilsson S."/>
            <person name="Dopson M."/>
        </authorList>
    </citation>
    <scope>NUCLEOTIDE SEQUENCE</scope>
    <source>
        <strain evidence="1">MM171B01106</strain>
    </source>
</reference>
<organism evidence="1">
    <name type="scientific">viral metagenome</name>
    <dbReference type="NCBI Taxonomy" id="1070528"/>
    <lineage>
        <taxon>unclassified sequences</taxon>
        <taxon>metagenomes</taxon>
        <taxon>organismal metagenomes</taxon>
    </lineage>
</organism>
<accession>A0A6M3M4H8</accession>
<evidence type="ECO:0008006" key="2">
    <source>
        <dbReference type="Google" id="ProtNLM"/>
    </source>
</evidence>
<evidence type="ECO:0000313" key="1">
    <source>
        <dbReference type="EMBL" id="QJB02657.1"/>
    </source>
</evidence>
<dbReference type="AlphaFoldDB" id="A0A6M3M4H8"/>
<dbReference type="InterPro" id="IPR024411">
    <property type="entry name" value="Tail_terminator_phage"/>
</dbReference>
<dbReference type="EMBL" id="MT143799">
    <property type="protein sequence ID" value="QJB02657.1"/>
    <property type="molecule type" value="Genomic_DNA"/>
</dbReference>
<dbReference type="Pfam" id="PF12691">
    <property type="entry name" value="Phage_tail_terminator_6"/>
    <property type="match status" value="1"/>
</dbReference>
<sequence>MSLVQDIADYIAANSSLVVDTDLFVGGETVDTPSGSVIVREFAGSTKNESGLEERAIQILALDLGYINAETIINTVYALFANKPGFASTLTGIFFVSVVSMPGFIDRDQSGNYVFSTSLLFKKS</sequence>
<protein>
    <recommendedName>
        <fullName evidence="2">Tail protein</fullName>
    </recommendedName>
</protein>